<reference evidence="1 2" key="1">
    <citation type="submission" date="2017-04" db="EMBL/GenBank/DDBJ databases">
        <title>Genome Sequence of the Model Brown-Rot Fungus Postia placenta SB12.</title>
        <authorList>
            <consortium name="DOE Joint Genome Institute"/>
            <person name="Gaskell J."/>
            <person name="Kersten P."/>
            <person name="Larrondo L.F."/>
            <person name="Canessa P."/>
            <person name="Martinez D."/>
            <person name="Hibbett D."/>
            <person name="Schmoll M."/>
            <person name="Kubicek C.P."/>
            <person name="Martinez A.T."/>
            <person name="Yadav J."/>
            <person name="Master E."/>
            <person name="Magnuson J.K."/>
            <person name="James T."/>
            <person name="Yaver D."/>
            <person name="Berka R."/>
            <person name="Labutti K."/>
            <person name="Lipzen A."/>
            <person name="Aerts A."/>
            <person name="Barry K."/>
            <person name="Henrissat B."/>
            <person name="Blanchette R."/>
            <person name="Grigoriev I."/>
            <person name="Cullen D."/>
        </authorList>
    </citation>
    <scope>NUCLEOTIDE SEQUENCE [LARGE SCALE GENOMIC DNA]</scope>
    <source>
        <strain evidence="1 2">MAD-698-R-SB12</strain>
    </source>
</reference>
<organism evidence="1 2">
    <name type="scientific">Postia placenta MAD-698-R-SB12</name>
    <dbReference type="NCBI Taxonomy" id="670580"/>
    <lineage>
        <taxon>Eukaryota</taxon>
        <taxon>Fungi</taxon>
        <taxon>Dikarya</taxon>
        <taxon>Basidiomycota</taxon>
        <taxon>Agaricomycotina</taxon>
        <taxon>Agaricomycetes</taxon>
        <taxon>Polyporales</taxon>
        <taxon>Adustoporiaceae</taxon>
        <taxon>Rhodonia</taxon>
    </lineage>
</organism>
<keyword evidence="2" id="KW-1185">Reference proteome</keyword>
<dbReference type="AlphaFoldDB" id="A0A1X6NB39"/>
<dbReference type="RefSeq" id="XP_024342534.1">
    <property type="nucleotide sequence ID" value="XM_024484100.1"/>
</dbReference>
<dbReference type="EMBL" id="KZ110592">
    <property type="protein sequence ID" value="OSX65740.1"/>
    <property type="molecule type" value="Genomic_DNA"/>
</dbReference>
<name>A0A1X6NB39_9APHY</name>
<evidence type="ECO:0000313" key="1">
    <source>
        <dbReference type="EMBL" id="OSX65740.1"/>
    </source>
</evidence>
<feature type="non-terminal residue" evidence="1">
    <location>
        <position position="1"/>
    </location>
</feature>
<evidence type="ECO:0000313" key="2">
    <source>
        <dbReference type="Proteomes" id="UP000194127"/>
    </source>
</evidence>
<dbReference type="Proteomes" id="UP000194127">
    <property type="component" value="Unassembled WGS sequence"/>
</dbReference>
<proteinExistence type="predicted"/>
<accession>A0A1X6NB39</accession>
<gene>
    <name evidence="1" type="ORF">POSPLADRAFT_1131548</name>
</gene>
<dbReference type="GeneID" id="36329049"/>
<protein>
    <submittedName>
        <fullName evidence="1">Uncharacterized protein</fullName>
    </submittedName>
</protein>
<sequence>LYAVVVGAHGQVRARKLGRASSRGPEAPIVVYNDRARCMYATRLSLTGIATPVDKRARRAVAPLFQQFLAWVFPWGDASSTQRLMLDSRLTALNDIST</sequence>